<organism evidence="2 3">
    <name type="scientific">Gillisia limnaea (strain DSM 15749 / LMG 21470 / R-8282)</name>
    <dbReference type="NCBI Taxonomy" id="865937"/>
    <lineage>
        <taxon>Bacteria</taxon>
        <taxon>Pseudomonadati</taxon>
        <taxon>Bacteroidota</taxon>
        <taxon>Flavobacteriia</taxon>
        <taxon>Flavobacteriales</taxon>
        <taxon>Flavobacteriaceae</taxon>
        <taxon>Gillisia</taxon>
    </lineage>
</organism>
<accession>H2BYL7</accession>
<dbReference type="InterPro" id="IPR025514">
    <property type="entry name" value="DUF4402"/>
</dbReference>
<evidence type="ECO:0000313" key="2">
    <source>
        <dbReference type="EMBL" id="EHQ01138.1"/>
    </source>
</evidence>
<dbReference type="HOGENOM" id="CLU_124984_2_0_10"/>
<dbReference type="eggNOG" id="ENOG5033E5M">
    <property type="taxonomic scope" value="Bacteria"/>
</dbReference>
<gene>
    <name evidence="2" type="ORF">Gilli_0424</name>
</gene>
<dbReference type="Pfam" id="PF14352">
    <property type="entry name" value="DUF4402"/>
    <property type="match status" value="1"/>
</dbReference>
<feature type="chain" id="PRO_5003560559" description="DUF4402 domain-containing protein" evidence="1">
    <location>
        <begin position="23"/>
        <end position="162"/>
    </location>
</feature>
<proteinExistence type="predicted"/>
<evidence type="ECO:0000256" key="1">
    <source>
        <dbReference type="SAM" id="SignalP"/>
    </source>
</evidence>
<name>H2BYL7_GILLR</name>
<dbReference type="AlphaFoldDB" id="H2BYL7"/>
<sequence>MIFGICMLNATYGILAQTSATANFTASATIIQPITITTTSDMNFANIDAKTGGQIILTPDNIRTSSGGVVLAGEENLSAATFIVTGQSGYTYDISLPEDIYTLSNGIENMVINNFTSSISNGNLIADESQIIRVGATLNVNANQTPGFYSTPAPLNVTVNYN</sequence>
<keyword evidence="3" id="KW-1185">Reference proteome</keyword>
<feature type="signal peptide" evidence="1">
    <location>
        <begin position="1"/>
        <end position="22"/>
    </location>
</feature>
<evidence type="ECO:0000313" key="3">
    <source>
        <dbReference type="Proteomes" id="UP000003844"/>
    </source>
</evidence>
<evidence type="ECO:0008006" key="4">
    <source>
        <dbReference type="Google" id="ProtNLM"/>
    </source>
</evidence>
<reference evidence="3" key="1">
    <citation type="journal article" date="2012" name="Stand. Genomic Sci.">
        <title>Genome sequence of the Antarctic rhodopsins-containing flavobacterium Gillisia limnaea type strain (R-8282(T)).</title>
        <authorList>
            <person name="Riedel T."/>
            <person name="Held B."/>
            <person name="Nolan M."/>
            <person name="Lucas S."/>
            <person name="Lapidus A."/>
            <person name="Tice H."/>
            <person name="Del Rio T.G."/>
            <person name="Cheng J.F."/>
            <person name="Han C."/>
            <person name="Tapia R."/>
            <person name="Goodwin L.A."/>
            <person name="Pitluck S."/>
            <person name="Liolios K."/>
            <person name="Mavromatis K."/>
            <person name="Pagani I."/>
            <person name="Ivanova N."/>
            <person name="Mikhailova N."/>
            <person name="Pati A."/>
            <person name="Chen A."/>
            <person name="Palaniappan K."/>
            <person name="Land M."/>
            <person name="Rohde M."/>
            <person name="Tindall B.J."/>
            <person name="Detter J.C."/>
            <person name="Goker M."/>
            <person name="Bristow J."/>
            <person name="Eisen J.A."/>
            <person name="Markowitz V."/>
            <person name="Hugenholtz P."/>
            <person name="Kyrpides N.C."/>
            <person name="Klenk H.P."/>
            <person name="Woyke T."/>
        </authorList>
    </citation>
    <scope>NUCLEOTIDE SEQUENCE [LARGE SCALE GENOMIC DNA]</scope>
    <source>
        <strain evidence="3">DSM 15749 / LMG 21470 / R-8282</strain>
    </source>
</reference>
<dbReference type="EMBL" id="JH594606">
    <property type="protein sequence ID" value="EHQ01138.1"/>
    <property type="molecule type" value="Genomic_DNA"/>
</dbReference>
<dbReference type="Proteomes" id="UP000003844">
    <property type="component" value="Unassembled WGS sequence"/>
</dbReference>
<protein>
    <recommendedName>
        <fullName evidence="4">DUF4402 domain-containing protein</fullName>
    </recommendedName>
</protein>
<keyword evidence="1" id="KW-0732">Signal</keyword>